<dbReference type="EMBL" id="AP022601">
    <property type="protein sequence ID" value="BBY95955.1"/>
    <property type="molecule type" value="Genomic_DNA"/>
</dbReference>
<keyword evidence="5" id="KW-1185">Reference proteome</keyword>
<keyword evidence="2" id="KW-1133">Transmembrane helix</keyword>
<organism evidence="4 5">
    <name type="scientific">Mycobacterium gallinarum</name>
    <dbReference type="NCBI Taxonomy" id="39689"/>
    <lineage>
        <taxon>Bacteria</taxon>
        <taxon>Bacillati</taxon>
        <taxon>Actinomycetota</taxon>
        <taxon>Actinomycetes</taxon>
        <taxon>Mycobacteriales</taxon>
        <taxon>Mycobacteriaceae</taxon>
        <taxon>Mycobacterium</taxon>
    </lineage>
</organism>
<gene>
    <name evidence="4" type="ORF">MGALJ_56240</name>
</gene>
<reference evidence="4 5" key="1">
    <citation type="journal article" date="2019" name="Emerg. Microbes Infect.">
        <title>Comprehensive subspecies identification of 175 nontuberculous mycobacteria species based on 7547 genomic profiles.</title>
        <authorList>
            <person name="Matsumoto Y."/>
            <person name="Kinjo T."/>
            <person name="Motooka D."/>
            <person name="Nabeya D."/>
            <person name="Jung N."/>
            <person name="Uechi K."/>
            <person name="Horii T."/>
            <person name="Iida T."/>
            <person name="Fujita J."/>
            <person name="Nakamura S."/>
        </authorList>
    </citation>
    <scope>NUCLEOTIDE SEQUENCE [LARGE SCALE GENOMIC DNA]</scope>
    <source>
        <strain evidence="4 5">JCM 6399</strain>
    </source>
</reference>
<feature type="transmembrane region" description="Helical" evidence="2">
    <location>
        <begin position="264"/>
        <end position="289"/>
    </location>
</feature>
<evidence type="ECO:0000313" key="5">
    <source>
        <dbReference type="Proteomes" id="UP000465785"/>
    </source>
</evidence>
<evidence type="ECO:0000259" key="3">
    <source>
        <dbReference type="Pfam" id="PF14257"/>
    </source>
</evidence>
<dbReference type="KEGG" id="mgau:MGALJ_56240"/>
<accession>A0A9W4B8U6</accession>
<feature type="region of interest" description="Disordered" evidence="1">
    <location>
        <begin position="35"/>
        <end position="72"/>
    </location>
</feature>
<dbReference type="Proteomes" id="UP000465785">
    <property type="component" value="Chromosome"/>
</dbReference>
<evidence type="ECO:0000256" key="1">
    <source>
        <dbReference type="SAM" id="MobiDB-lite"/>
    </source>
</evidence>
<proteinExistence type="predicted"/>
<name>A0A9W4B8U6_9MYCO</name>
<feature type="domain" description="DUF4349" evidence="3">
    <location>
        <begin position="76"/>
        <end position="284"/>
    </location>
</feature>
<keyword evidence="2" id="KW-0472">Membrane</keyword>
<keyword evidence="2" id="KW-0812">Transmembrane</keyword>
<dbReference type="InterPro" id="IPR025645">
    <property type="entry name" value="DUF4349"/>
</dbReference>
<evidence type="ECO:0000313" key="4">
    <source>
        <dbReference type="EMBL" id="BBY95955.1"/>
    </source>
</evidence>
<sequence>MVAAMSSTSCKLYRKWLTVAITGIATLALLTACAGSGPSRQENDAPASKFTTDGAAAGAPEAPPPQEPMPVDDVQRDVVKTASMTITVANTSEAADKAAVMVEDADGRVDSRSEDAGSDSGLARTSVVLRVPVDKLDGVVRELKMLGTVQTAETSSEDVTAQRVDLDARIKALQTSVDRLLAIMRDARDPEALIAAEDALSQRQADLDSLRAQREALGDRIEYSTVNVTFVAETIGGPAPKQYQGFLGQVERGWDALVSVAANLVLLFGLMLPWLLVVAAVVALCYGVIRAAGARQPKPVAATKPAGESDVDVAKPDTEPDA</sequence>
<evidence type="ECO:0000256" key="2">
    <source>
        <dbReference type="SAM" id="Phobius"/>
    </source>
</evidence>
<protein>
    <recommendedName>
        <fullName evidence="3">DUF4349 domain-containing protein</fullName>
    </recommendedName>
</protein>
<dbReference type="Pfam" id="PF14257">
    <property type="entry name" value="DUF4349"/>
    <property type="match status" value="1"/>
</dbReference>
<feature type="region of interest" description="Disordered" evidence="1">
    <location>
        <begin position="296"/>
        <end position="322"/>
    </location>
</feature>
<dbReference type="AlphaFoldDB" id="A0A9W4B8U6"/>
<feature type="compositionally biased region" description="Basic and acidic residues" evidence="1">
    <location>
        <begin position="312"/>
        <end position="322"/>
    </location>
</feature>